<feature type="region of interest" description="Disordered" evidence="2">
    <location>
        <begin position="992"/>
        <end position="1022"/>
    </location>
</feature>
<feature type="compositionally biased region" description="Polar residues" evidence="2">
    <location>
        <begin position="251"/>
        <end position="270"/>
    </location>
</feature>
<evidence type="ECO:0000256" key="2">
    <source>
        <dbReference type="SAM" id="MobiDB-lite"/>
    </source>
</evidence>
<feature type="compositionally biased region" description="Polar residues" evidence="2">
    <location>
        <begin position="995"/>
        <end position="1006"/>
    </location>
</feature>
<evidence type="ECO:0000259" key="3">
    <source>
        <dbReference type="PROSITE" id="PS50157"/>
    </source>
</evidence>
<keyword evidence="1" id="KW-0863">Zinc-finger</keyword>
<dbReference type="SMART" id="SM00355">
    <property type="entry name" value="ZnF_C2H2"/>
    <property type="match status" value="14"/>
</dbReference>
<dbReference type="PANTHER" id="PTHR21190:SF1">
    <property type="entry name" value="GH10077P"/>
    <property type="match status" value="1"/>
</dbReference>
<dbReference type="GO" id="GO:0008270">
    <property type="term" value="F:zinc ion binding"/>
    <property type="evidence" value="ECO:0007669"/>
    <property type="project" value="UniProtKB-KW"/>
</dbReference>
<protein>
    <recommendedName>
        <fullName evidence="3">C2H2-type domain-containing protein</fullName>
    </recommendedName>
</protein>
<evidence type="ECO:0000313" key="5">
    <source>
        <dbReference type="Proteomes" id="UP001347796"/>
    </source>
</evidence>
<feature type="region of interest" description="Disordered" evidence="2">
    <location>
        <begin position="833"/>
        <end position="887"/>
    </location>
</feature>
<gene>
    <name evidence="4" type="ORF">SNE40_018212</name>
</gene>
<dbReference type="AlphaFoldDB" id="A0AAN8J7A4"/>
<dbReference type="PROSITE" id="PS50157">
    <property type="entry name" value="ZINC_FINGER_C2H2_2"/>
    <property type="match status" value="4"/>
</dbReference>
<feature type="domain" description="C2H2-type" evidence="3">
    <location>
        <begin position="1102"/>
        <end position="1130"/>
    </location>
</feature>
<feature type="region of interest" description="Disordered" evidence="2">
    <location>
        <begin position="380"/>
        <end position="416"/>
    </location>
</feature>
<feature type="domain" description="C2H2-type" evidence="3">
    <location>
        <begin position="1060"/>
        <end position="1088"/>
    </location>
</feature>
<keyword evidence="1" id="KW-0862">Zinc</keyword>
<feature type="compositionally biased region" description="Polar residues" evidence="2">
    <location>
        <begin position="103"/>
        <end position="112"/>
    </location>
</feature>
<name>A0AAN8J7A4_PATCE</name>
<dbReference type="Gene3D" id="3.30.160.60">
    <property type="entry name" value="Classic Zinc Finger"/>
    <property type="match status" value="3"/>
</dbReference>
<sequence length="1234" mass="138600">MSRRKQVKPIRVSDTGSMVLPPQTTVLDFSNGGANFQEENGVYHEEEPMDMHVEIISCGKCPETFPSDDALNDHVRNQHYEPKISQVDFPTAYHRLGSELQQETVSIPNGHNNNKDESPTKVEEVETPPIHQNDSQSDAGLDVVSKNDNSRIFHQDAYCEICDREFCNKYFLKTHKANKHGVYENSPFSYGNTSGFSNLPVPLPMVHQKEMPLLAPSKIAPSPPATPKVEAIIQSMIKAETPKAPPPVTVLASSKQHTETTSSASKNSTHPDMEDYCEICQKHFCNKYYLKKHKQDVHGIVPETPSSSSKRNRSSFDIPFTSSATSSPIILPHTIASMANMAGLPTMPNMPGVMVLNPFMPPVAIIQAQSLLPHQQLHPQSLPQVSQPLQLSPRTDSQPSACKMASSSHSTLSSAHAETSRNIGVLNADAYCELCHKEFCNKLFLKIHKASKHGVFTDDGIEIPPAFLHMTKDLPLPMEVKQEVDIQKSPSTQSSSQDNYVTYCKPCKKELSNKYSYKIHCMNVHGMLQEPCTDLCGEQNISEAIVPRMDMPGSEGLLKVASEAQVASNNSNNANASTMFGNMIAAKLADRVICDICNKELCNKYFLKAHKLKVHGIDIGPHVCETSEKKSEQFQFISGLKQSGSVKPDINDMPMFIPELFAQELLARAQNAKKIDLNATPPSDKPTYEELMKLGIDPEAYCEICKKEFCSKYFLRTHKLNIHGIKSEKFDSEKDRPYPLIPMMPGLPSLPMMPGFPFVPTCTSLSNMPLLTSNLPSTPSSSSSKNNVNDGYEKHTWRWKEPVNSSRVICEICNKEVCNKYFLRTHKLNKHGIVPSDKSLSPTVSGSPALSDCDTASSTSSQPDQNIADKTTYQSKPENLSMQRISTSSEKSLSKIMDIKKKEDLHVPSNKFPEICHLCDMHFQNSKWLKSHIMKDHASFPRNEAVDMRLPLKQVTGDECKACEVCGDIFTNEITLQLHLIQEHNAKVTLKTDDIQNGDSDPVSYNSEEEVEEMRKSSGTSNDQDDYSCVLCDYKTKWLSNLVAHEEKMHNILNNQSTMFSCKLCPKSFPDELMLSYHVDKYHTDVNGSISGSPTRQEIKKFKCTMCSEKFGSRVKCHKHFQEVHAKSKTSNSSIAKTKLSCTSCQYSTRYPQLLKRHMQRLHSKLNGNGNVGTDEFSERQKFEDLYDNDMMCDDVEEEDDVDMKMKLFKPENQFQSQLDEKRMVKPRFSPLTH</sequence>
<dbReference type="EMBL" id="JAZGQO010000013">
    <property type="protein sequence ID" value="KAK6171781.1"/>
    <property type="molecule type" value="Genomic_DNA"/>
</dbReference>
<dbReference type="InterPro" id="IPR013087">
    <property type="entry name" value="Znf_C2H2_type"/>
</dbReference>
<dbReference type="Proteomes" id="UP001347796">
    <property type="component" value="Unassembled WGS sequence"/>
</dbReference>
<feature type="domain" description="C2H2-type" evidence="3">
    <location>
        <begin position="56"/>
        <end position="84"/>
    </location>
</feature>
<feature type="compositionally biased region" description="Low complexity" evidence="2">
    <location>
        <begin position="405"/>
        <end position="416"/>
    </location>
</feature>
<reference evidence="4 5" key="1">
    <citation type="submission" date="2024-01" db="EMBL/GenBank/DDBJ databases">
        <title>The genome of the rayed Mediterranean limpet Patella caerulea (Linnaeus, 1758).</title>
        <authorList>
            <person name="Anh-Thu Weber A."/>
            <person name="Halstead-Nussloch G."/>
        </authorList>
    </citation>
    <scope>NUCLEOTIDE SEQUENCE [LARGE SCALE GENOMIC DNA]</scope>
    <source>
        <strain evidence="4">AATW-2023a</strain>
        <tissue evidence="4">Whole specimen</tissue>
    </source>
</reference>
<feature type="compositionally biased region" description="Low complexity" evidence="2">
    <location>
        <begin position="380"/>
        <end position="393"/>
    </location>
</feature>
<evidence type="ECO:0000313" key="4">
    <source>
        <dbReference type="EMBL" id="KAK6171781.1"/>
    </source>
</evidence>
<feature type="compositionally biased region" description="Polar residues" evidence="2">
    <location>
        <begin position="838"/>
        <end position="887"/>
    </location>
</feature>
<feature type="region of interest" description="Disordered" evidence="2">
    <location>
        <begin position="300"/>
        <end position="319"/>
    </location>
</feature>
<accession>A0AAN8J7A4</accession>
<feature type="compositionally biased region" description="Basic and acidic residues" evidence="2">
    <location>
        <begin position="113"/>
        <end position="124"/>
    </location>
</feature>
<feature type="region of interest" description="Disordered" evidence="2">
    <location>
        <begin position="103"/>
        <end position="142"/>
    </location>
</feature>
<dbReference type="PROSITE" id="PS00028">
    <property type="entry name" value="ZINC_FINGER_C2H2_1"/>
    <property type="match status" value="11"/>
</dbReference>
<keyword evidence="5" id="KW-1185">Reference proteome</keyword>
<keyword evidence="1" id="KW-0479">Metal-binding</keyword>
<dbReference type="PANTHER" id="PTHR21190">
    <property type="entry name" value="GH10077P"/>
    <property type="match status" value="1"/>
</dbReference>
<proteinExistence type="predicted"/>
<feature type="region of interest" description="Disordered" evidence="2">
    <location>
        <begin position="243"/>
        <end position="272"/>
    </location>
</feature>
<feature type="domain" description="C2H2-type" evidence="3">
    <location>
        <begin position="275"/>
        <end position="298"/>
    </location>
</feature>
<comment type="caution">
    <text evidence="4">The sequence shown here is derived from an EMBL/GenBank/DDBJ whole genome shotgun (WGS) entry which is preliminary data.</text>
</comment>
<evidence type="ECO:0000256" key="1">
    <source>
        <dbReference type="PROSITE-ProRule" id="PRU00042"/>
    </source>
</evidence>
<organism evidence="4 5">
    <name type="scientific">Patella caerulea</name>
    <name type="common">Rayed Mediterranean limpet</name>
    <dbReference type="NCBI Taxonomy" id="87958"/>
    <lineage>
        <taxon>Eukaryota</taxon>
        <taxon>Metazoa</taxon>
        <taxon>Spiralia</taxon>
        <taxon>Lophotrochozoa</taxon>
        <taxon>Mollusca</taxon>
        <taxon>Gastropoda</taxon>
        <taxon>Patellogastropoda</taxon>
        <taxon>Patelloidea</taxon>
        <taxon>Patellidae</taxon>
        <taxon>Patella</taxon>
    </lineage>
</organism>